<name>A0ACC0CCK0_CATRO</name>
<proteinExistence type="predicted"/>
<gene>
    <name evidence="1" type="ORF">M9H77_03848</name>
</gene>
<sequence>MAKDSDDCEFWLPPQFLTDDDDLFTEFKTHRHDGKNGLSFGRDYQPDFSFGFPGFGPNSDLSSPVDGSTETESDEDDYITELTRKLTNSTLQDSRLASESKKGLSLSGSPQSTLCSAWGGCDCNQGSSRGSPNCPSRVSSPPEVGRGEGAWDLLYAAAGEVARLRMKEAGQAFHAKNNGPFGPPRKQSPITVAPRCPSPNRGFPPRQTHLPYQQQLKAVQFEQLKQQQLMKQGAYAWGQGKYQMNNNHQMLQSRGRIGKPNLGITAWPTLEQSQRQQLLQPQQQPGTGMRAVFLGNPGSKRECAGTGVFLPRRFGTPAETRKKSGCSTVLLPDRVVQALNLNLEAGGDARFHNRYNGSVAPDYDVSAPKHGNGVVIPQVQQRRNVRPQPVLSPEVRLPQEWTY</sequence>
<organism evidence="1 2">
    <name type="scientific">Catharanthus roseus</name>
    <name type="common">Madagascar periwinkle</name>
    <name type="synonym">Vinca rosea</name>
    <dbReference type="NCBI Taxonomy" id="4058"/>
    <lineage>
        <taxon>Eukaryota</taxon>
        <taxon>Viridiplantae</taxon>
        <taxon>Streptophyta</taxon>
        <taxon>Embryophyta</taxon>
        <taxon>Tracheophyta</taxon>
        <taxon>Spermatophyta</taxon>
        <taxon>Magnoliopsida</taxon>
        <taxon>eudicotyledons</taxon>
        <taxon>Gunneridae</taxon>
        <taxon>Pentapetalae</taxon>
        <taxon>asterids</taxon>
        <taxon>lamiids</taxon>
        <taxon>Gentianales</taxon>
        <taxon>Apocynaceae</taxon>
        <taxon>Rauvolfioideae</taxon>
        <taxon>Vinceae</taxon>
        <taxon>Catharanthinae</taxon>
        <taxon>Catharanthus</taxon>
    </lineage>
</organism>
<dbReference type="Proteomes" id="UP001060085">
    <property type="component" value="Linkage Group LG01"/>
</dbReference>
<accession>A0ACC0CCK0</accession>
<evidence type="ECO:0000313" key="2">
    <source>
        <dbReference type="Proteomes" id="UP001060085"/>
    </source>
</evidence>
<dbReference type="EMBL" id="CM044701">
    <property type="protein sequence ID" value="KAI5682620.1"/>
    <property type="molecule type" value="Genomic_DNA"/>
</dbReference>
<keyword evidence="2" id="KW-1185">Reference proteome</keyword>
<protein>
    <submittedName>
        <fullName evidence="1">Uncharacterized protein</fullName>
    </submittedName>
</protein>
<evidence type="ECO:0000313" key="1">
    <source>
        <dbReference type="EMBL" id="KAI5682620.1"/>
    </source>
</evidence>
<reference evidence="2" key="1">
    <citation type="journal article" date="2023" name="Nat. Plants">
        <title>Single-cell RNA sequencing provides a high-resolution roadmap for understanding the multicellular compartmentation of specialized metabolism.</title>
        <authorList>
            <person name="Sun S."/>
            <person name="Shen X."/>
            <person name="Li Y."/>
            <person name="Li Y."/>
            <person name="Wang S."/>
            <person name="Li R."/>
            <person name="Zhang H."/>
            <person name="Shen G."/>
            <person name="Guo B."/>
            <person name="Wei J."/>
            <person name="Xu J."/>
            <person name="St-Pierre B."/>
            <person name="Chen S."/>
            <person name="Sun C."/>
        </authorList>
    </citation>
    <scope>NUCLEOTIDE SEQUENCE [LARGE SCALE GENOMIC DNA]</scope>
</reference>
<comment type="caution">
    <text evidence="1">The sequence shown here is derived from an EMBL/GenBank/DDBJ whole genome shotgun (WGS) entry which is preliminary data.</text>
</comment>